<feature type="transmembrane region" description="Helical" evidence="1">
    <location>
        <begin position="180"/>
        <end position="199"/>
    </location>
</feature>
<keyword evidence="1" id="KW-1133">Transmembrane helix</keyword>
<organism evidence="2 3">
    <name type="scientific">Mucilaginibacter conchicola</name>
    <dbReference type="NCBI Taxonomy" id="2303333"/>
    <lineage>
        <taxon>Bacteria</taxon>
        <taxon>Pseudomonadati</taxon>
        <taxon>Bacteroidota</taxon>
        <taxon>Sphingobacteriia</taxon>
        <taxon>Sphingobacteriales</taxon>
        <taxon>Sphingobacteriaceae</taxon>
        <taxon>Mucilaginibacter</taxon>
    </lineage>
</organism>
<keyword evidence="1" id="KW-0472">Membrane</keyword>
<evidence type="ECO:0000313" key="2">
    <source>
        <dbReference type="EMBL" id="RFZ92859.1"/>
    </source>
</evidence>
<comment type="caution">
    <text evidence="2">The sequence shown here is derived from an EMBL/GenBank/DDBJ whole genome shotgun (WGS) entry which is preliminary data.</text>
</comment>
<evidence type="ECO:0000313" key="3">
    <source>
        <dbReference type="Proteomes" id="UP000264217"/>
    </source>
</evidence>
<name>A0A372NVU1_9SPHI</name>
<dbReference type="EMBL" id="QWDC01000002">
    <property type="protein sequence ID" value="RFZ92859.1"/>
    <property type="molecule type" value="Genomic_DNA"/>
</dbReference>
<keyword evidence="3" id="KW-1185">Reference proteome</keyword>
<dbReference type="OrthoDB" id="1340494at2"/>
<protein>
    <submittedName>
        <fullName evidence="2">Uncharacterized protein</fullName>
    </submittedName>
</protein>
<sequence length="308" mass="34753">MGVKTLNTSVFRPIPLYSAPAISRLCGFPQKPLTSSYDLYIMTDQEKAGLLAEYKKRKAAGTLPTNLDPPVPSGIKRECIRLYHLSVRAEGAIILKAFFKKNHQGDFKTGVDSIDHDRFRPTVDLLRDKAFEPEEKHYELLAWLLGPERITDNGKKPGQETEETGIIPRMITWLKKRKRIGITGTTVLLMLVGAGWLIIEKSRPCMYWNGEAYKAASCAVPVPGSTLYAADDRKIRQFKKIMRPDTVTAASVGKLWYFKSNRQLELFTDSGMHPVWSNRRLKVLTPYMQAKYLTADSATKAKNTLTAN</sequence>
<evidence type="ECO:0000256" key="1">
    <source>
        <dbReference type="SAM" id="Phobius"/>
    </source>
</evidence>
<keyword evidence="1" id="KW-0812">Transmembrane</keyword>
<dbReference type="RefSeq" id="WP_117392568.1">
    <property type="nucleotide sequence ID" value="NZ_QWDC01000002.1"/>
</dbReference>
<proteinExistence type="predicted"/>
<dbReference type="AlphaFoldDB" id="A0A372NVU1"/>
<reference evidence="2 3" key="1">
    <citation type="submission" date="2018-08" db="EMBL/GenBank/DDBJ databases">
        <title>Mucilaginibacter sp. MYSH2.</title>
        <authorList>
            <person name="Seo T."/>
        </authorList>
    </citation>
    <scope>NUCLEOTIDE SEQUENCE [LARGE SCALE GENOMIC DNA]</scope>
    <source>
        <strain evidence="2 3">MYSH2</strain>
    </source>
</reference>
<dbReference type="Proteomes" id="UP000264217">
    <property type="component" value="Unassembled WGS sequence"/>
</dbReference>
<gene>
    <name evidence="2" type="ORF">D0C36_15825</name>
</gene>
<accession>A0A372NVU1</accession>